<evidence type="ECO:0000256" key="1">
    <source>
        <dbReference type="SAM" id="SignalP"/>
    </source>
</evidence>
<name>A0A7J7JEI1_BUGNE</name>
<protein>
    <submittedName>
        <fullName evidence="2">Uncharacterized protein</fullName>
    </submittedName>
</protein>
<feature type="chain" id="PRO_5029494951" evidence="1">
    <location>
        <begin position="23"/>
        <end position="215"/>
    </location>
</feature>
<proteinExistence type="predicted"/>
<feature type="signal peptide" evidence="1">
    <location>
        <begin position="1"/>
        <end position="22"/>
    </location>
</feature>
<gene>
    <name evidence="2" type="ORF">EB796_017448</name>
</gene>
<keyword evidence="3" id="KW-1185">Reference proteome</keyword>
<reference evidence="2" key="1">
    <citation type="submission" date="2020-06" db="EMBL/GenBank/DDBJ databases">
        <title>Draft genome of Bugula neritina, a colonial animal packing powerful symbionts and potential medicines.</title>
        <authorList>
            <person name="Rayko M."/>
        </authorList>
    </citation>
    <scope>NUCLEOTIDE SEQUENCE [LARGE SCALE GENOMIC DNA]</scope>
    <source>
        <strain evidence="2">Kwan_BN1</strain>
    </source>
</reference>
<evidence type="ECO:0000313" key="3">
    <source>
        <dbReference type="Proteomes" id="UP000593567"/>
    </source>
</evidence>
<organism evidence="2 3">
    <name type="scientific">Bugula neritina</name>
    <name type="common">Brown bryozoan</name>
    <name type="synonym">Sertularia neritina</name>
    <dbReference type="NCBI Taxonomy" id="10212"/>
    <lineage>
        <taxon>Eukaryota</taxon>
        <taxon>Metazoa</taxon>
        <taxon>Spiralia</taxon>
        <taxon>Lophotrochozoa</taxon>
        <taxon>Bryozoa</taxon>
        <taxon>Gymnolaemata</taxon>
        <taxon>Cheilostomatida</taxon>
        <taxon>Flustrina</taxon>
        <taxon>Buguloidea</taxon>
        <taxon>Bugulidae</taxon>
        <taxon>Bugula</taxon>
    </lineage>
</organism>
<evidence type="ECO:0000313" key="2">
    <source>
        <dbReference type="EMBL" id="KAF6024243.1"/>
    </source>
</evidence>
<dbReference type="EMBL" id="VXIV02002600">
    <property type="protein sequence ID" value="KAF6024243.1"/>
    <property type="molecule type" value="Genomic_DNA"/>
</dbReference>
<comment type="caution">
    <text evidence="2">The sequence shown here is derived from an EMBL/GenBank/DDBJ whole genome shotgun (WGS) entry which is preliminary data.</text>
</comment>
<sequence>MCNSSATIKLVGLLTLCTYILATPSHSNTAGVTECQDGLLDLYTSLTSETTCSDAEEELTELLGSCRPSDTVHMVGLLREILRAYVYTSTDCVTSACSDVFKCMQPIINQDSIVFDCDSLRLERTVSCIEDVTATCDIASILRFTLTQSANSLCKTSKCITEYGIYTTVPGTDCHRFNWLDYKSGNSVTLDTAPGTMFQTDLCIPVHDNTAPCYN</sequence>
<accession>A0A7J7JEI1</accession>
<dbReference type="Proteomes" id="UP000593567">
    <property type="component" value="Unassembled WGS sequence"/>
</dbReference>
<keyword evidence="1" id="KW-0732">Signal</keyword>
<dbReference type="AlphaFoldDB" id="A0A7J7JEI1"/>